<organism evidence="12">
    <name type="scientific">Wolbachia endosymbiont of Aleurodicus floccissimus</name>
    <dbReference type="NCBI Taxonomy" id="2152762"/>
    <lineage>
        <taxon>Bacteria</taxon>
        <taxon>Pseudomonadati</taxon>
        <taxon>Pseudomonadota</taxon>
        <taxon>Alphaproteobacteria</taxon>
        <taxon>Rickettsiales</taxon>
        <taxon>Anaplasmataceae</taxon>
        <taxon>Wolbachieae</taxon>
        <taxon>Wolbachia</taxon>
    </lineage>
</organism>
<comment type="subcellular location">
    <subcellularLocation>
        <location evidence="10">Cell inner membrane</location>
        <topology evidence="10">Multi-pass membrane protein</topology>
    </subcellularLocation>
    <subcellularLocation>
        <location evidence="1">Cell membrane</location>
        <topology evidence="1">Multi-pass membrane protein</topology>
    </subcellularLocation>
</comment>
<feature type="transmembrane region" description="Helical" evidence="10">
    <location>
        <begin position="232"/>
        <end position="257"/>
    </location>
</feature>
<evidence type="ECO:0000256" key="9">
    <source>
        <dbReference type="ARBA" id="ARBA00061532"/>
    </source>
</evidence>
<sequence length="498" mass="55611">MFKSIFTFSFFTAISRISGLIRDVLVATVIGTTSLADIFFSSFRFANLFRSFFAEGAFTTSFIPLYSAESHDNKKAFNFASSVISITFIILVVFCLIMQISLPYMIQIFTPGFDQSKFTLTVTLSRIMLPYIIFSSIAALIGGMLQVKQHFVSTAIAPIILNLCLIISLFIPYIATPEYNLSIAVLVGGALQLLLMLFSTQKLNTLFSFSLELSDKVRLFFKRVVPSIINHCFIQISVWVDTIMASFIPNAVSYIYYADRLNQLPQGVIGVAIGTVLLPLISKQMNDTENIVKIQNKALSIGLMLIMPITAAFIIIPDIILLTLFSYGRFDYYAVQQTVPTLVAFSLSLPAFIVNKVLLPTFFARGNLKIPTIFSLICLGINIALNLFLMNKYQHTGIAIATSISTWINSILLINYLTINKMYKISQALLLNIVKILTATLVMSIVLYLSNYLSAGLFFDKGLARVVYLVTLIALSVIIYFSTLYLIFRGNLNNLKYV</sequence>
<name>A0A3B0JEI8_9RICK</name>
<feature type="transmembrane region" description="Helical" evidence="10">
    <location>
        <begin position="79"/>
        <end position="106"/>
    </location>
</feature>
<proteinExistence type="inferred from homology"/>
<feature type="transmembrane region" description="Helical" evidence="10">
    <location>
        <begin position="126"/>
        <end position="145"/>
    </location>
</feature>
<keyword evidence="7 10" id="KW-0472">Membrane</keyword>
<dbReference type="PANTHER" id="PTHR47019:SF1">
    <property type="entry name" value="LIPID II FLIPPASE MURJ"/>
    <property type="match status" value="1"/>
</dbReference>
<evidence type="ECO:0000256" key="11">
    <source>
        <dbReference type="PIRNR" id="PIRNR002869"/>
    </source>
</evidence>
<comment type="pathway">
    <text evidence="10">Cell wall biogenesis; peptidoglycan biosynthesis.</text>
</comment>
<dbReference type="GO" id="GO:0015648">
    <property type="term" value="F:lipid-linked peptidoglycan transporter activity"/>
    <property type="evidence" value="ECO:0007669"/>
    <property type="project" value="UniProtKB-UniRule"/>
</dbReference>
<feature type="transmembrane region" description="Helical" evidence="10">
    <location>
        <begin position="302"/>
        <end position="327"/>
    </location>
</feature>
<dbReference type="GO" id="GO:0009252">
    <property type="term" value="P:peptidoglycan biosynthetic process"/>
    <property type="evidence" value="ECO:0007669"/>
    <property type="project" value="UniProtKB-UniRule"/>
</dbReference>
<comment type="similarity">
    <text evidence="9 10 11">Belongs to the MurJ/MviN family.</text>
</comment>
<dbReference type="InterPro" id="IPR004268">
    <property type="entry name" value="MurJ"/>
</dbReference>
<feature type="transmembrane region" description="Helical" evidence="10">
    <location>
        <begin position="462"/>
        <end position="488"/>
    </location>
</feature>
<keyword evidence="4 10" id="KW-0133">Cell shape</keyword>
<dbReference type="GO" id="GO:0008360">
    <property type="term" value="P:regulation of cell shape"/>
    <property type="evidence" value="ECO:0007669"/>
    <property type="project" value="UniProtKB-UniRule"/>
</dbReference>
<feature type="transmembrane region" description="Helical" evidence="10">
    <location>
        <begin position="429"/>
        <end position="450"/>
    </location>
</feature>
<dbReference type="HAMAP" id="MF_02078">
    <property type="entry name" value="MurJ_MviN"/>
    <property type="match status" value="1"/>
</dbReference>
<dbReference type="CDD" id="cd13123">
    <property type="entry name" value="MATE_MurJ_like"/>
    <property type="match status" value="1"/>
</dbReference>
<protein>
    <recommendedName>
        <fullName evidence="10">Probable lipid II flippase MurJ</fullName>
    </recommendedName>
</protein>
<dbReference type="PRINTS" id="PR01806">
    <property type="entry name" value="VIRFACTRMVIN"/>
</dbReference>
<feature type="transmembrane region" description="Helical" evidence="10">
    <location>
        <begin position="152"/>
        <end position="175"/>
    </location>
</feature>
<dbReference type="GO" id="GO:0071555">
    <property type="term" value="P:cell wall organization"/>
    <property type="evidence" value="ECO:0007669"/>
    <property type="project" value="UniProtKB-UniRule"/>
</dbReference>
<evidence type="ECO:0000256" key="7">
    <source>
        <dbReference type="ARBA" id="ARBA00023136"/>
    </source>
</evidence>
<dbReference type="PANTHER" id="PTHR47019">
    <property type="entry name" value="LIPID II FLIPPASE MURJ"/>
    <property type="match status" value="1"/>
</dbReference>
<dbReference type="UniPathway" id="UPA00219"/>
<dbReference type="NCBIfam" id="TIGR01695">
    <property type="entry name" value="murJ_mviN"/>
    <property type="match status" value="1"/>
</dbReference>
<evidence type="ECO:0000256" key="3">
    <source>
        <dbReference type="ARBA" id="ARBA00022692"/>
    </source>
</evidence>
<dbReference type="EMBL" id="OUNF01000012">
    <property type="protein sequence ID" value="SPP33652.1"/>
    <property type="molecule type" value="Genomic_DNA"/>
</dbReference>
<keyword evidence="5 10" id="KW-0573">Peptidoglycan synthesis</keyword>
<dbReference type="Pfam" id="PF03023">
    <property type="entry name" value="MurJ"/>
    <property type="match status" value="1"/>
</dbReference>
<keyword evidence="10 11" id="KW-0961">Cell wall biogenesis/degradation</keyword>
<feature type="transmembrane region" description="Helical" evidence="10">
    <location>
        <begin position="20"/>
        <end position="42"/>
    </location>
</feature>
<feature type="transmembrane region" description="Helical" evidence="10">
    <location>
        <begin position="181"/>
        <end position="198"/>
    </location>
</feature>
<evidence type="ECO:0000256" key="8">
    <source>
        <dbReference type="ARBA" id="ARBA00060041"/>
    </source>
</evidence>
<keyword evidence="2 10" id="KW-1003">Cell membrane</keyword>
<dbReference type="AlphaFoldDB" id="A0A3B0JEI8"/>
<keyword evidence="10" id="KW-0997">Cell inner membrane</keyword>
<gene>
    <name evidence="10 12" type="primary">murJ</name>
    <name evidence="12" type="ORF">WBAF_0036</name>
</gene>
<feature type="transmembrane region" description="Helical" evidence="10">
    <location>
        <begin position="396"/>
        <end position="417"/>
    </location>
</feature>
<evidence type="ECO:0000256" key="6">
    <source>
        <dbReference type="ARBA" id="ARBA00022989"/>
    </source>
</evidence>
<dbReference type="InterPro" id="IPR051050">
    <property type="entry name" value="Lipid_II_flippase_MurJ/MviN"/>
</dbReference>
<dbReference type="GO" id="GO:0034204">
    <property type="term" value="P:lipid translocation"/>
    <property type="evidence" value="ECO:0007669"/>
    <property type="project" value="TreeGrafter"/>
</dbReference>
<keyword evidence="6 10" id="KW-1133">Transmembrane helix</keyword>
<feature type="transmembrane region" description="Helical" evidence="10">
    <location>
        <begin position="370"/>
        <end position="390"/>
    </location>
</feature>
<feature type="transmembrane region" description="Helical" evidence="10">
    <location>
        <begin position="263"/>
        <end position="281"/>
    </location>
</feature>
<keyword evidence="10 11" id="KW-0813">Transport</keyword>
<dbReference type="PIRSF" id="PIRSF002869">
    <property type="entry name" value="MviN"/>
    <property type="match status" value="1"/>
</dbReference>
<keyword evidence="3 10" id="KW-0812">Transmembrane</keyword>
<reference evidence="12" key="1">
    <citation type="submission" date="2018-04" db="EMBL/GenBank/DDBJ databases">
        <authorList>
            <person name="Go L.Y."/>
            <person name="Mitchell J.A."/>
        </authorList>
    </citation>
    <scope>NUCLEOTIDE SEQUENCE</scope>
    <source>
        <strain evidence="12">WBAF</strain>
    </source>
</reference>
<evidence type="ECO:0000256" key="5">
    <source>
        <dbReference type="ARBA" id="ARBA00022984"/>
    </source>
</evidence>
<evidence type="ECO:0000256" key="1">
    <source>
        <dbReference type="ARBA" id="ARBA00004651"/>
    </source>
</evidence>
<comment type="function">
    <text evidence="8 10 11">Involved in peptidoglycan biosynthesis. Transports lipid-linked peptidoglycan precursors from the inner to the outer leaflet of the cytoplasmic membrane.</text>
</comment>
<evidence type="ECO:0000256" key="4">
    <source>
        <dbReference type="ARBA" id="ARBA00022960"/>
    </source>
</evidence>
<evidence type="ECO:0000256" key="2">
    <source>
        <dbReference type="ARBA" id="ARBA00022475"/>
    </source>
</evidence>
<dbReference type="GO" id="GO:0005886">
    <property type="term" value="C:plasma membrane"/>
    <property type="evidence" value="ECO:0007669"/>
    <property type="project" value="UniProtKB-SubCell"/>
</dbReference>
<accession>A0A3B0JEI8</accession>
<evidence type="ECO:0000313" key="12">
    <source>
        <dbReference type="EMBL" id="SPP33652.1"/>
    </source>
</evidence>
<evidence type="ECO:0000256" key="10">
    <source>
        <dbReference type="HAMAP-Rule" id="MF_02078"/>
    </source>
</evidence>
<feature type="transmembrane region" description="Helical" evidence="10">
    <location>
        <begin position="339"/>
        <end position="358"/>
    </location>
</feature>